<dbReference type="EMBL" id="CAFBOZ010000277">
    <property type="protein sequence ID" value="CAB5020180.1"/>
    <property type="molecule type" value="Genomic_DNA"/>
</dbReference>
<dbReference type="InterPro" id="IPR014710">
    <property type="entry name" value="RmlC-like_jellyroll"/>
</dbReference>
<dbReference type="SUPFAM" id="SSF51182">
    <property type="entry name" value="RmlC-like cupins"/>
    <property type="match status" value="1"/>
</dbReference>
<dbReference type="EMBL" id="CAFBNF010000039">
    <property type="protein sequence ID" value="CAB4936092.1"/>
    <property type="molecule type" value="Genomic_DNA"/>
</dbReference>
<name>A0A6J7QQY9_9ZZZZ</name>
<reference evidence="2" key="1">
    <citation type="submission" date="2020-05" db="EMBL/GenBank/DDBJ databases">
        <authorList>
            <person name="Chiriac C."/>
            <person name="Salcher M."/>
            <person name="Ghai R."/>
            <person name="Kavagutti S V."/>
        </authorList>
    </citation>
    <scope>NUCLEOTIDE SEQUENCE</scope>
</reference>
<accession>A0A6J7QQY9</accession>
<evidence type="ECO:0000313" key="1">
    <source>
        <dbReference type="EMBL" id="CAB4936092.1"/>
    </source>
</evidence>
<protein>
    <submittedName>
        <fullName evidence="2">Unannotated protein</fullName>
    </submittedName>
</protein>
<gene>
    <name evidence="1" type="ORF">UFOPK3773_00543</name>
    <name evidence="2" type="ORF">UFOPK3992_01663</name>
</gene>
<dbReference type="InterPro" id="IPR011051">
    <property type="entry name" value="RmlC_Cupin_sf"/>
</dbReference>
<proteinExistence type="predicted"/>
<dbReference type="AlphaFoldDB" id="A0A6J7QQY9"/>
<sequence length="135" mass="14246">MRQGAVRVITPNEWAPPLEIVTGGECRPIIWPGMGARERSLHHFTLPRGAGILPLQHPGEAVYYVMSGEVEVTEFTQASEVDAPTLVPTGGMFHVEPGTAYAFSSVADVSVVIGGPCPVDESLYSSLGLTALGGQ</sequence>
<dbReference type="Gene3D" id="2.60.120.10">
    <property type="entry name" value="Jelly Rolls"/>
    <property type="match status" value="1"/>
</dbReference>
<evidence type="ECO:0000313" key="2">
    <source>
        <dbReference type="EMBL" id="CAB5020180.1"/>
    </source>
</evidence>
<organism evidence="2">
    <name type="scientific">freshwater metagenome</name>
    <dbReference type="NCBI Taxonomy" id="449393"/>
    <lineage>
        <taxon>unclassified sequences</taxon>
        <taxon>metagenomes</taxon>
        <taxon>ecological metagenomes</taxon>
    </lineage>
</organism>